<sequence>MPIALDWLLLLTSGTVLVLSLLSGLIVNRLWISEVTLCLLFGAALAASSTYWMHGILSASGQLSNLELVARLTLGVAVMGVALRLPFEFFRTRWRDLAVVLGLALPLMWLTSALIAYVCLGLAILPALLVGATVAPTDPVVAQSIVSGKIAEHNVPGRVRRLIAGESAANDALGIMIVMLPLLLMQHEPKAALADWLVDVLVRDVAMSIIVGAVLGGFTGVLFVRAKTRDYSEDRSMLVTGVALAFTSIATLQLLGGDGIVGSFVAGLVFNRRISGLETRQHHLSAALSRFFDLPVFILIGLYLPWREWMKLGWSGLIFAAAILVFRRLPWILLLGGFTRSLRHHEERIFTGWFGPIGVAAAFYALQAEAEGGMEWLWPITSLAIFASVLVHGTTATPLARRLGSRLARHRDGE</sequence>
<feature type="transmembrane region" description="Helical" evidence="5">
    <location>
        <begin position="32"/>
        <end position="56"/>
    </location>
</feature>
<feature type="transmembrane region" description="Helical" evidence="5">
    <location>
        <begin position="349"/>
        <end position="366"/>
    </location>
</feature>
<dbReference type="PANTHER" id="PTHR31382">
    <property type="entry name" value="NA(+)/H(+) ANTIPORTER"/>
    <property type="match status" value="1"/>
</dbReference>
<dbReference type="InterPro" id="IPR004712">
    <property type="entry name" value="Na+/H+_antiporter_fungi"/>
</dbReference>
<dbReference type="EMBL" id="CP135076">
    <property type="protein sequence ID" value="WNO52855.1"/>
    <property type="molecule type" value="Genomic_DNA"/>
</dbReference>
<dbReference type="InterPro" id="IPR006153">
    <property type="entry name" value="Cation/H_exchanger_TM"/>
</dbReference>
<dbReference type="PANTHER" id="PTHR31382:SF1">
    <property type="entry name" value="SODIUM ION_PROTON EXCHANGER (EUROFUNG)"/>
    <property type="match status" value="1"/>
</dbReference>
<feature type="transmembrane region" description="Helical" evidence="5">
    <location>
        <begin position="168"/>
        <end position="185"/>
    </location>
</feature>
<gene>
    <name evidence="7" type="ORF">RPR59_10340</name>
</gene>
<feature type="transmembrane region" description="Helical" evidence="5">
    <location>
        <begin position="205"/>
        <end position="224"/>
    </location>
</feature>
<feature type="transmembrane region" description="Helical" evidence="5">
    <location>
        <begin position="7"/>
        <end position="26"/>
    </location>
</feature>
<feature type="transmembrane region" description="Helical" evidence="5">
    <location>
        <begin position="107"/>
        <end position="130"/>
    </location>
</feature>
<evidence type="ECO:0000256" key="2">
    <source>
        <dbReference type="ARBA" id="ARBA00022692"/>
    </source>
</evidence>
<proteinExistence type="predicted"/>
<name>A0ABZ0B781_9SPHN</name>
<evidence type="ECO:0000256" key="1">
    <source>
        <dbReference type="ARBA" id="ARBA00004141"/>
    </source>
</evidence>
<accession>A0ABZ0B781</accession>
<protein>
    <submittedName>
        <fullName evidence="7">Cation:proton antiporter</fullName>
    </submittedName>
</protein>
<dbReference type="InterPro" id="IPR038770">
    <property type="entry name" value="Na+/solute_symporter_sf"/>
</dbReference>
<evidence type="ECO:0000313" key="8">
    <source>
        <dbReference type="Proteomes" id="UP001302249"/>
    </source>
</evidence>
<organism evidence="7 8">
    <name type="scientific">Stakelama saccharophila</name>
    <dbReference type="NCBI Taxonomy" id="3075605"/>
    <lineage>
        <taxon>Bacteria</taxon>
        <taxon>Pseudomonadati</taxon>
        <taxon>Pseudomonadota</taxon>
        <taxon>Alphaproteobacteria</taxon>
        <taxon>Sphingomonadales</taxon>
        <taxon>Sphingomonadaceae</taxon>
        <taxon>Stakelama</taxon>
    </lineage>
</organism>
<feature type="transmembrane region" description="Helical" evidence="5">
    <location>
        <begin position="287"/>
        <end position="306"/>
    </location>
</feature>
<evidence type="ECO:0000313" key="7">
    <source>
        <dbReference type="EMBL" id="WNO52855.1"/>
    </source>
</evidence>
<keyword evidence="8" id="KW-1185">Reference proteome</keyword>
<keyword evidence="4 5" id="KW-0472">Membrane</keyword>
<dbReference type="Proteomes" id="UP001302249">
    <property type="component" value="Chromosome"/>
</dbReference>
<feature type="transmembrane region" description="Helical" evidence="5">
    <location>
        <begin position="378"/>
        <end position="400"/>
    </location>
</feature>
<dbReference type="RefSeq" id="WP_313913719.1">
    <property type="nucleotide sequence ID" value="NZ_CP135076.1"/>
</dbReference>
<dbReference type="Pfam" id="PF00999">
    <property type="entry name" value="Na_H_Exchanger"/>
    <property type="match status" value="1"/>
</dbReference>
<keyword evidence="2 5" id="KW-0812">Transmembrane</keyword>
<feature type="transmembrane region" description="Helical" evidence="5">
    <location>
        <begin position="259"/>
        <end position="275"/>
    </location>
</feature>
<evidence type="ECO:0000256" key="5">
    <source>
        <dbReference type="SAM" id="Phobius"/>
    </source>
</evidence>
<keyword evidence="3 5" id="KW-1133">Transmembrane helix</keyword>
<feature type="transmembrane region" description="Helical" evidence="5">
    <location>
        <begin position="312"/>
        <end position="337"/>
    </location>
</feature>
<dbReference type="Gene3D" id="1.20.1530.20">
    <property type="match status" value="1"/>
</dbReference>
<comment type="subcellular location">
    <subcellularLocation>
        <location evidence="1">Membrane</location>
        <topology evidence="1">Multi-pass membrane protein</topology>
    </subcellularLocation>
</comment>
<evidence type="ECO:0000256" key="4">
    <source>
        <dbReference type="ARBA" id="ARBA00023136"/>
    </source>
</evidence>
<reference evidence="7 8" key="1">
    <citation type="submission" date="2023-09" db="EMBL/GenBank/DDBJ databases">
        <authorList>
            <person name="Rey-Velasco X."/>
        </authorList>
    </citation>
    <scope>NUCLEOTIDE SEQUENCE [LARGE SCALE GENOMIC DNA]</scope>
    <source>
        <strain evidence="7 8">W311</strain>
    </source>
</reference>
<evidence type="ECO:0000256" key="3">
    <source>
        <dbReference type="ARBA" id="ARBA00022989"/>
    </source>
</evidence>
<feature type="transmembrane region" description="Helical" evidence="5">
    <location>
        <begin position="68"/>
        <end position="87"/>
    </location>
</feature>
<evidence type="ECO:0000259" key="6">
    <source>
        <dbReference type="Pfam" id="PF00999"/>
    </source>
</evidence>
<feature type="domain" description="Cation/H+ exchanger transmembrane" evidence="6">
    <location>
        <begin position="18"/>
        <end position="401"/>
    </location>
</feature>